<keyword evidence="4" id="KW-1185">Reference proteome</keyword>
<feature type="signal peptide" evidence="2">
    <location>
        <begin position="1"/>
        <end position="21"/>
    </location>
</feature>
<evidence type="ECO:0008006" key="5">
    <source>
        <dbReference type="Google" id="ProtNLM"/>
    </source>
</evidence>
<organism evidence="3 4">
    <name type="scientific">Sphingomonas rhizophila</name>
    <dbReference type="NCBI Taxonomy" id="2071607"/>
    <lineage>
        <taxon>Bacteria</taxon>
        <taxon>Pseudomonadati</taxon>
        <taxon>Pseudomonadota</taxon>
        <taxon>Alphaproteobacteria</taxon>
        <taxon>Sphingomonadales</taxon>
        <taxon>Sphingomonadaceae</taxon>
        <taxon>Sphingomonas</taxon>
    </lineage>
</organism>
<evidence type="ECO:0000256" key="1">
    <source>
        <dbReference type="SAM" id="MobiDB-lite"/>
    </source>
</evidence>
<evidence type="ECO:0000256" key="2">
    <source>
        <dbReference type="SAM" id="SignalP"/>
    </source>
</evidence>
<reference evidence="3 4" key="1">
    <citation type="submission" date="2020-08" db="EMBL/GenBank/DDBJ databases">
        <title>Genome sequence of Sphingomonas rhizophila KACC 19189T.</title>
        <authorList>
            <person name="Hyun D.-W."/>
            <person name="Bae J.-W."/>
        </authorList>
    </citation>
    <scope>NUCLEOTIDE SEQUENCE [LARGE SCALE GENOMIC DNA]</scope>
    <source>
        <strain evidence="3 4">KACC 19189</strain>
    </source>
</reference>
<evidence type="ECO:0000313" key="3">
    <source>
        <dbReference type="EMBL" id="QNN64920.1"/>
    </source>
</evidence>
<dbReference type="AlphaFoldDB" id="A0A7G9SAP5"/>
<gene>
    <name evidence="3" type="ORF">H9L12_11985</name>
</gene>
<accession>A0A7G9SAP5</accession>
<name>A0A7G9SAP5_9SPHN</name>
<dbReference type="EMBL" id="CP060717">
    <property type="protein sequence ID" value="QNN64920.1"/>
    <property type="molecule type" value="Genomic_DNA"/>
</dbReference>
<sequence length="332" mass="35862">MNKILLAAGAAALAISGPALAGGQQGGGHGGGHGGGGQGKAKVERGGGGPKAAVQRQGGGNDRAQMKAERGNRGQGQVAKIDRGPPRADKVDRGGGKVDRGDRKVDVVDRAVVRVRDGGAPRVAVANYYGFDGGGCPPGLAKKGNGCLPPGQAKKLVGSALAPAYLGAMLDGPYRDWYRDDDRYFYRMGDGYIYRVDRGSNLISALFPYYDRDYSYYPVGMMYPSDFNYYNVPYQYRTYYPDGGDYLYRYGNGAIYSLDPQTQAVQSIVALLAGDLGVGQRLPATYGVYNVPLQYRAQYYDTPDNWYRYNDGYIYRVDPTTQLITAVINALV</sequence>
<dbReference type="Proteomes" id="UP000515955">
    <property type="component" value="Chromosome"/>
</dbReference>
<proteinExistence type="predicted"/>
<keyword evidence="2" id="KW-0732">Signal</keyword>
<dbReference type="KEGG" id="srhi:H9L12_11985"/>
<evidence type="ECO:0000313" key="4">
    <source>
        <dbReference type="Proteomes" id="UP000515955"/>
    </source>
</evidence>
<feature type="region of interest" description="Disordered" evidence="1">
    <location>
        <begin position="22"/>
        <end position="102"/>
    </location>
</feature>
<feature type="chain" id="PRO_5028973113" description="RcnB family protein" evidence="2">
    <location>
        <begin position="22"/>
        <end position="332"/>
    </location>
</feature>
<protein>
    <recommendedName>
        <fullName evidence="5">RcnB family protein</fullName>
    </recommendedName>
</protein>
<feature type="compositionally biased region" description="Gly residues" evidence="1">
    <location>
        <begin position="23"/>
        <end position="39"/>
    </location>
</feature>
<dbReference type="RefSeq" id="WP_187541919.1">
    <property type="nucleotide sequence ID" value="NZ_CP060717.1"/>
</dbReference>
<feature type="compositionally biased region" description="Basic and acidic residues" evidence="1">
    <location>
        <begin position="80"/>
        <end position="102"/>
    </location>
</feature>